<keyword evidence="2" id="KW-1185">Reference proteome</keyword>
<dbReference type="EMBL" id="QPFP01000010">
    <property type="protein sequence ID" value="TEB34120.1"/>
    <property type="molecule type" value="Genomic_DNA"/>
</dbReference>
<evidence type="ECO:0000313" key="2">
    <source>
        <dbReference type="Proteomes" id="UP000298030"/>
    </source>
</evidence>
<accession>A0A4Y7TIY4</accession>
<name>A0A4Y7TIY4_COPMI</name>
<dbReference type="AlphaFoldDB" id="A0A4Y7TIY4"/>
<proteinExistence type="predicted"/>
<sequence>MTRSRRLVTSGLPSRHFKWCRYGKKDSRPPRRLTTQQASRRLCWSGDLLRRRRSFSIDVYGFPVGPCSAMWNRRDPVWKTARDAMWSSFNVQGIWKSTGGAAVA</sequence>
<reference evidence="1 2" key="1">
    <citation type="journal article" date="2019" name="Nat. Ecol. Evol.">
        <title>Megaphylogeny resolves global patterns of mushroom evolution.</title>
        <authorList>
            <person name="Varga T."/>
            <person name="Krizsan K."/>
            <person name="Foldi C."/>
            <person name="Dima B."/>
            <person name="Sanchez-Garcia M."/>
            <person name="Sanchez-Ramirez S."/>
            <person name="Szollosi G.J."/>
            <person name="Szarkandi J.G."/>
            <person name="Papp V."/>
            <person name="Albert L."/>
            <person name="Andreopoulos W."/>
            <person name="Angelini C."/>
            <person name="Antonin V."/>
            <person name="Barry K.W."/>
            <person name="Bougher N.L."/>
            <person name="Buchanan P."/>
            <person name="Buyck B."/>
            <person name="Bense V."/>
            <person name="Catcheside P."/>
            <person name="Chovatia M."/>
            <person name="Cooper J."/>
            <person name="Damon W."/>
            <person name="Desjardin D."/>
            <person name="Finy P."/>
            <person name="Geml J."/>
            <person name="Haridas S."/>
            <person name="Hughes K."/>
            <person name="Justo A."/>
            <person name="Karasinski D."/>
            <person name="Kautmanova I."/>
            <person name="Kiss B."/>
            <person name="Kocsube S."/>
            <person name="Kotiranta H."/>
            <person name="LaButti K.M."/>
            <person name="Lechner B.E."/>
            <person name="Liimatainen K."/>
            <person name="Lipzen A."/>
            <person name="Lukacs Z."/>
            <person name="Mihaltcheva S."/>
            <person name="Morgado L.N."/>
            <person name="Niskanen T."/>
            <person name="Noordeloos M.E."/>
            <person name="Ohm R.A."/>
            <person name="Ortiz-Santana B."/>
            <person name="Ovrebo C."/>
            <person name="Racz N."/>
            <person name="Riley R."/>
            <person name="Savchenko A."/>
            <person name="Shiryaev A."/>
            <person name="Soop K."/>
            <person name="Spirin V."/>
            <person name="Szebenyi C."/>
            <person name="Tomsovsky M."/>
            <person name="Tulloss R.E."/>
            <person name="Uehling J."/>
            <person name="Grigoriev I.V."/>
            <person name="Vagvolgyi C."/>
            <person name="Papp T."/>
            <person name="Martin F.M."/>
            <person name="Miettinen O."/>
            <person name="Hibbett D.S."/>
            <person name="Nagy L.G."/>
        </authorList>
    </citation>
    <scope>NUCLEOTIDE SEQUENCE [LARGE SCALE GENOMIC DNA]</scope>
    <source>
        <strain evidence="1 2">FP101781</strain>
    </source>
</reference>
<dbReference type="Proteomes" id="UP000298030">
    <property type="component" value="Unassembled WGS sequence"/>
</dbReference>
<organism evidence="1 2">
    <name type="scientific">Coprinellus micaceus</name>
    <name type="common">Glistening ink-cap mushroom</name>
    <name type="synonym">Coprinus micaceus</name>
    <dbReference type="NCBI Taxonomy" id="71717"/>
    <lineage>
        <taxon>Eukaryota</taxon>
        <taxon>Fungi</taxon>
        <taxon>Dikarya</taxon>
        <taxon>Basidiomycota</taxon>
        <taxon>Agaricomycotina</taxon>
        <taxon>Agaricomycetes</taxon>
        <taxon>Agaricomycetidae</taxon>
        <taxon>Agaricales</taxon>
        <taxon>Agaricineae</taxon>
        <taxon>Psathyrellaceae</taxon>
        <taxon>Coprinellus</taxon>
    </lineage>
</organism>
<evidence type="ECO:0000313" key="1">
    <source>
        <dbReference type="EMBL" id="TEB34120.1"/>
    </source>
</evidence>
<protein>
    <submittedName>
        <fullName evidence="1">Uncharacterized protein</fullName>
    </submittedName>
</protein>
<comment type="caution">
    <text evidence="1">The sequence shown here is derived from an EMBL/GenBank/DDBJ whole genome shotgun (WGS) entry which is preliminary data.</text>
</comment>
<gene>
    <name evidence="1" type="ORF">FA13DRAFT_1729603</name>
</gene>